<proteinExistence type="predicted"/>
<dbReference type="Proteomes" id="UP000291838">
    <property type="component" value="Unassembled WGS sequence"/>
</dbReference>
<dbReference type="OrthoDB" id="3250520at2"/>
<protein>
    <submittedName>
        <fullName evidence="2">NAD-dependent epimerase/dehydratase family protein</fullName>
    </submittedName>
</protein>
<gene>
    <name evidence="2" type="ORF">EUA06_15060</name>
</gene>
<evidence type="ECO:0000259" key="1">
    <source>
        <dbReference type="Pfam" id="PF05368"/>
    </source>
</evidence>
<evidence type="ECO:0000313" key="2">
    <source>
        <dbReference type="EMBL" id="RYB89897.1"/>
    </source>
</evidence>
<dbReference type="InterPro" id="IPR008030">
    <property type="entry name" value="NmrA-like"/>
</dbReference>
<organism evidence="2 3">
    <name type="scientific">Nocardioides glacieisoli</name>
    <dbReference type="NCBI Taxonomy" id="1168730"/>
    <lineage>
        <taxon>Bacteria</taxon>
        <taxon>Bacillati</taxon>
        <taxon>Actinomycetota</taxon>
        <taxon>Actinomycetes</taxon>
        <taxon>Propionibacteriales</taxon>
        <taxon>Nocardioidaceae</taxon>
        <taxon>Nocardioides</taxon>
    </lineage>
</organism>
<dbReference type="Pfam" id="PF05368">
    <property type="entry name" value="NmrA"/>
    <property type="match status" value="1"/>
</dbReference>
<dbReference type="Gene3D" id="3.40.50.720">
    <property type="entry name" value="NAD(P)-binding Rossmann-like Domain"/>
    <property type="match status" value="1"/>
</dbReference>
<dbReference type="SUPFAM" id="SSF51735">
    <property type="entry name" value="NAD(P)-binding Rossmann-fold domains"/>
    <property type="match status" value="1"/>
</dbReference>
<dbReference type="PANTHER" id="PTHR43162:SF1">
    <property type="entry name" value="PRESTALK A DIFFERENTIATION PROTEIN A"/>
    <property type="match status" value="1"/>
</dbReference>
<dbReference type="InterPro" id="IPR051604">
    <property type="entry name" value="Ergot_Alk_Oxidoreductase"/>
</dbReference>
<reference evidence="2 3" key="1">
    <citation type="submission" date="2019-01" db="EMBL/GenBank/DDBJ databases">
        <title>Novel species of Nocardioides.</title>
        <authorList>
            <person name="Liu Q."/>
            <person name="Xin Y.-H."/>
        </authorList>
    </citation>
    <scope>NUCLEOTIDE SEQUENCE [LARGE SCALE GENOMIC DNA]</scope>
    <source>
        <strain evidence="2 3">HLT3-15</strain>
    </source>
</reference>
<accession>A0A4Q2RMC8</accession>
<comment type="caution">
    <text evidence="2">The sequence shown here is derived from an EMBL/GenBank/DDBJ whole genome shotgun (WGS) entry which is preliminary data.</text>
</comment>
<evidence type="ECO:0000313" key="3">
    <source>
        <dbReference type="Proteomes" id="UP000291838"/>
    </source>
</evidence>
<dbReference type="RefSeq" id="WP_129477209.1">
    <property type="nucleotide sequence ID" value="NZ_SDWS01000006.1"/>
</dbReference>
<dbReference type="EMBL" id="SDWS01000006">
    <property type="protein sequence ID" value="RYB89897.1"/>
    <property type="molecule type" value="Genomic_DNA"/>
</dbReference>
<dbReference type="AlphaFoldDB" id="A0A4Q2RMC8"/>
<feature type="domain" description="NmrA-like" evidence="1">
    <location>
        <begin position="5"/>
        <end position="219"/>
    </location>
</feature>
<sequence>MTSNPTILVTGGTGKTGKRIVEVLRRLGYSVRAASRSTEPRFDWDDQATWVDALRDVDAVYVVAASLSSSSLVDQMRAFGKTAKAQGVSTAVMASVPLDDSERSDVVKAAEQALRDAGLDLTVLRFRWFQQTFSEDFLRTDVMAGKIRLPAGNGGEAFVSADDIAEVAATALTNNAHAGRDYELTGPRVLTFDAIAAELSQGLGRSVTYEPLDVNEYLDDQEASDPKEGRETIAGLCQAVSEGHLESTTDDVQIVLGRSAEDFRDFVHRAVSDGAWTGAK</sequence>
<dbReference type="PANTHER" id="PTHR43162">
    <property type="match status" value="1"/>
</dbReference>
<keyword evidence="3" id="KW-1185">Reference proteome</keyword>
<dbReference type="Gene3D" id="3.90.25.10">
    <property type="entry name" value="UDP-galactose 4-epimerase, domain 1"/>
    <property type="match status" value="1"/>
</dbReference>
<dbReference type="InterPro" id="IPR036291">
    <property type="entry name" value="NAD(P)-bd_dom_sf"/>
</dbReference>
<name>A0A4Q2RMC8_9ACTN</name>